<dbReference type="InterPro" id="IPR003784">
    <property type="entry name" value="BioY"/>
</dbReference>
<keyword evidence="2" id="KW-1003">Cell membrane</keyword>
<sequence>MPLQKMIGAAFFAALIGILSQLSLPIGAVPHTLQVFAVVLAGVVMGPRYGALSVVVWILLGFFGIPVFAMAQAGPSIVLGPLGGFMIGFVVQAFVCGFCRLSAGTLFRRVGIALLSLCIVYLIGAVWFTATYTYLLQKPMTLSQAFLVCALPFIPFDAVKVVLAVGIGSRIAGALKKAGADFF</sequence>
<feature type="transmembrane region" description="Helical" evidence="3">
    <location>
        <begin position="6"/>
        <end position="28"/>
    </location>
</feature>
<proteinExistence type="inferred from homology"/>
<dbReference type="Pfam" id="PF02632">
    <property type="entry name" value="BioY"/>
    <property type="match status" value="1"/>
</dbReference>
<dbReference type="EMBL" id="AWXA01000062">
    <property type="protein sequence ID" value="ERT56478.1"/>
    <property type="molecule type" value="Genomic_DNA"/>
</dbReference>
<organism evidence="4 5">
    <name type="scientific">Megasphaera vaginalis</name>
    <name type="common">ex Srinivasan et al. 2021</name>
    <dbReference type="NCBI Taxonomy" id="1111454"/>
    <lineage>
        <taxon>Bacteria</taxon>
        <taxon>Bacillati</taxon>
        <taxon>Bacillota</taxon>
        <taxon>Negativicutes</taxon>
        <taxon>Veillonellales</taxon>
        <taxon>Veillonellaceae</taxon>
        <taxon>Megasphaera</taxon>
    </lineage>
</organism>
<dbReference type="GO" id="GO:0015225">
    <property type="term" value="F:biotin transmembrane transporter activity"/>
    <property type="evidence" value="ECO:0007669"/>
    <property type="project" value="UniProtKB-UniRule"/>
</dbReference>
<keyword evidence="3" id="KW-0812">Transmembrane</keyword>
<keyword evidence="3" id="KW-1133">Transmembrane helix</keyword>
<accession>U7UDF0</accession>
<dbReference type="PANTHER" id="PTHR34295">
    <property type="entry name" value="BIOTIN TRANSPORTER BIOY"/>
    <property type="match status" value="1"/>
</dbReference>
<comment type="similarity">
    <text evidence="1 2">Belongs to the BioY family.</text>
</comment>
<keyword evidence="2 3" id="KW-0472">Membrane</keyword>
<reference evidence="4 5" key="1">
    <citation type="submission" date="2013-09" db="EMBL/GenBank/DDBJ databases">
        <authorList>
            <person name="Durkin A.S."/>
            <person name="Haft D.R."/>
            <person name="McCorrison J."/>
            <person name="Torralba M."/>
            <person name="Gillis M."/>
            <person name="Haft D.H."/>
            <person name="Methe B."/>
            <person name="Sutton G."/>
            <person name="Nelson K.E."/>
        </authorList>
    </citation>
    <scope>NUCLEOTIDE SEQUENCE [LARGE SCALE GENOMIC DNA]</scope>
    <source>
        <strain evidence="4 5">BV3C16-1</strain>
    </source>
</reference>
<dbReference type="OrthoDB" id="9803495at2"/>
<dbReference type="STRING" id="1111454.HMPREF1250_1610"/>
<comment type="caution">
    <text evidence="4">The sequence shown here is derived from an EMBL/GenBank/DDBJ whole genome shotgun (WGS) entry which is preliminary data.</text>
</comment>
<evidence type="ECO:0000256" key="2">
    <source>
        <dbReference type="PIRNR" id="PIRNR016661"/>
    </source>
</evidence>
<comment type="subcellular location">
    <subcellularLocation>
        <location evidence="2">Cell membrane</location>
        <topology evidence="2">Multi-pass membrane protein</topology>
    </subcellularLocation>
</comment>
<dbReference type="eggNOG" id="COG1268">
    <property type="taxonomic scope" value="Bacteria"/>
</dbReference>
<dbReference type="RefSeq" id="WP_023054641.1">
    <property type="nucleotide sequence ID" value="NZ_AWXA01000062.1"/>
</dbReference>
<name>U7UDF0_9FIRM</name>
<gene>
    <name evidence="4" type="ORF">HMPREF1250_1610</name>
</gene>
<keyword evidence="2" id="KW-0813">Transport</keyword>
<feature type="transmembrane region" description="Helical" evidence="3">
    <location>
        <begin position="77"/>
        <end position="98"/>
    </location>
</feature>
<feature type="transmembrane region" description="Helical" evidence="3">
    <location>
        <begin position="110"/>
        <end position="130"/>
    </location>
</feature>
<protein>
    <recommendedName>
        <fullName evidence="2">Biotin transporter</fullName>
    </recommendedName>
</protein>
<dbReference type="PATRIC" id="fig|1111454.3.peg.2248"/>
<dbReference type="PANTHER" id="PTHR34295:SF1">
    <property type="entry name" value="BIOTIN TRANSPORTER BIOY"/>
    <property type="match status" value="1"/>
</dbReference>
<evidence type="ECO:0000256" key="3">
    <source>
        <dbReference type="SAM" id="Phobius"/>
    </source>
</evidence>
<feature type="transmembrane region" description="Helical" evidence="3">
    <location>
        <begin position="49"/>
        <end position="71"/>
    </location>
</feature>
<dbReference type="Gene3D" id="1.10.1760.20">
    <property type="match status" value="1"/>
</dbReference>
<evidence type="ECO:0000256" key="1">
    <source>
        <dbReference type="ARBA" id="ARBA00010692"/>
    </source>
</evidence>
<evidence type="ECO:0000313" key="4">
    <source>
        <dbReference type="EMBL" id="ERT56478.1"/>
    </source>
</evidence>
<keyword evidence="5" id="KW-1185">Reference proteome</keyword>
<dbReference type="Proteomes" id="UP000017090">
    <property type="component" value="Unassembled WGS sequence"/>
</dbReference>
<evidence type="ECO:0000313" key="5">
    <source>
        <dbReference type="Proteomes" id="UP000017090"/>
    </source>
</evidence>
<dbReference type="GO" id="GO:0005886">
    <property type="term" value="C:plasma membrane"/>
    <property type="evidence" value="ECO:0007669"/>
    <property type="project" value="UniProtKB-SubCell"/>
</dbReference>
<dbReference type="AlphaFoldDB" id="U7UDF0"/>
<dbReference type="PIRSF" id="PIRSF016661">
    <property type="entry name" value="BioY"/>
    <property type="match status" value="1"/>
</dbReference>
<feature type="transmembrane region" description="Helical" evidence="3">
    <location>
        <begin position="142"/>
        <end position="167"/>
    </location>
</feature>